<organism evidence="3 4">
    <name type="scientific">Bodo saltans</name>
    <name type="common">Flagellated protozoan</name>
    <dbReference type="NCBI Taxonomy" id="75058"/>
    <lineage>
        <taxon>Eukaryota</taxon>
        <taxon>Discoba</taxon>
        <taxon>Euglenozoa</taxon>
        <taxon>Kinetoplastea</taxon>
        <taxon>Metakinetoplastina</taxon>
        <taxon>Eubodonida</taxon>
        <taxon>Bodonidae</taxon>
        <taxon>Bodo</taxon>
    </lineage>
</organism>
<feature type="region of interest" description="Disordered" evidence="1">
    <location>
        <begin position="1"/>
        <end position="25"/>
    </location>
</feature>
<protein>
    <recommendedName>
        <fullName evidence="2">PX domain-containing protein</fullName>
    </recommendedName>
</protein>
<dbReference type="VEuPathDB" id="TriTrypDB:BSAL_44605"/>
<evidence type="ECO:0000313" key="4">
    <source>
        <dbReference type="Proteomes" id="UP000051952"/>
    </source>
</evidence>
<dbReference type="InterPro" id="IPR001683">
    <property type="entry name" value="PX_dom"/>
</dbReference>
<gene>
    <name evidence="3" type="ORF">BSAL_44605</name>
</gene>
<feature type="compositionally biased region" description="Polar residues" evidence="1">
    <location>
        <begin position="1"/>
        <end position="19"/>
    </location>
</feature>
<proteinExistence type="predicted"/>
<dbReference type="PROSITE" id="PS50195">
    <property type="entry name" value="PX"/>
    <property type="match status" value="1"/>
</dbReference>
<dbReference type="InterPro" id="IPR036871">
    <property type="entry name" value="PX_dom_sf"/>
</dbReference>
<accession>A0A0S4JU41</accession>
<evidence type="ECO:0000259" key="2">
    <source>
        <dbReference type="PROSITE" id="PS50195"/>
    </source>
</evidence>
<reference evidence="4" key="1">
    <citation type="submission" date="2015-09" db="EMBL/GenBank/DDBJ databases">
        <authorList>
            <consortium name="Pathogen Informatics"/>
        </authorList>
    </citation>
    <scope>NUCLEOTIDE SEQUENCE [LARGE SCALE GENOMIC DNA]</scope>
    <source>
        <strain evidence="4">Lake Konstanz</strain>
    </source>
</reference>
<dbReference type="AlphaFoldDB" id="A0A0S4JU41"/>
<name>A0A0S4JU41_BODSA</name>
<sequence length="440" mass="48393">MFVPTPSTLARNDAPASSSTGGGPQGSVPFASAVYSANGLVIQYTMKLQDEVNDIEWLTSNRYSQFRNLHKTVGRFITKASFPPMMLTSRGNRDKNEIELRRRRLEAYLTSLFASLCSPGQPISLSRAQKILSFIDYPFADDLIGSSNTLDLDCQSSGSETTAAGERISVLEQDTLRTTATPPPSVVTTRWRAPPLLPGPKLGLTLPYVSLTQTITGAWDVVVKADRSMRKGFLRHRYDEAVAMCNHTSKMTHILDSVETQEFIMDFRKRHPLTAYLTYEKSLACTTPTSANRVDRSSSPMDSSGGSDGGRGCDDDDIEVGSPVVHHHRNRSVEPEDAARRLFPSLRTLDTYSPEYDDSRLQLGLHYTLQPNPMRRQSSGSTRAFVDAVRGNRVAGCCCTKNTFCSTSDGSGDVYTTHNGFAILVCPPPTVHADHQLEVA</sequence>
<dbReference type="GO" id="GO:0035091">
    <property type="term" value="F:phosphatidylinositol binding"/>
    <property type="evidence" value="ECO:0007669"/>
    <property type="project" value="InterPro"/>
</dbReference>
<evidence type="ECO:0000256" key="1">
    <source>
        <dbReference type="SAM" id="MobiDB-lite"/>
    </source>
</evidence>
<evidence type="ECO:0000313" key="3">
    <source>
        <dbReference type="EMBL" id="CUG93747.1"/>
    </source>
</evidence>
<dbReference type="Proteomes" id="UP000051952">
    <property type="component" value="Unassembled WGS sequence"/>
</dbReference>
<dbReference type="Gene3D" id="3.30.1520.10">
    <property type="entry name" value="Phox-like domain"/>
    <property type="match status" value="1"/>
</dbReference>
<keyword evidence="4" id="KW-1185">Reference proteome</keyword>
<dbReference type="Pfam" id="PF00787">
    <property type="entry name" value="PX"/>
    <property type="match status" value="1"/>
</dbReference>
<feature type="region of interest" description="Disordered" evidence="1">
    <location>
        <begin position="287"/>
        <end position="333"/>
    </location>
</feature>
<dbReference type="SUPFAM" id="SSF64268">
    <property type="entry name" value="PX domain"/>
    <property type="match status" value="1"/>
</dbReference>
<dbReference type="EMBL" id="CYKH01002191">
    <property type="protein sequence ID" value="CUG93747.1"/>
    <property type="molecule type" value="Genomic_DNA"/>
</dbReference>
<feature type="domain" description="PX" evidence="2">
    <location>
        <begin position="1"/>
        <end position="142"/>
    </location>
</feature>